<sequence>MAINAGMSWSHAFLIVCLVPLAHLAAAGERQIIPPALPDVFRGNNLAGHGRADPTEKIFNVLDFGAVADGKKDSAIYFIRTWIAACRGTHTGKSRVLIPEGTFKAGPVIFQGPCTCAKPIIVEIKGTVLGANDLSLYEEPYWILFEKVDGVVITGRGTLDGQGSSVWKNVESCRGSECAPLPPNLKFMGVTNGVIRGINSLNPKGVHIFITNSQNIRVRRVHIEAPGTSPNTDGIHISNSNNVRIARTHISTGDDCVGMIQGSTNVAINKVFCGPGHGISVGSLGKYDTENDVRGIIVKNCTFANTDNGIRIKSWPGSQPSQATGMIFQDLIMENVRNPIIIDQEYGCSDKCNKEPSKVKISNVHYINVKGTTSSDIAVDLICSSNSPCENIVLRDIDLKYVGPNKNLRSTSVCKNAKIGYGGIQNPPACR</sequence>
<dbReference type="Gene3D" id="2.160.20.10">
    <property type="entry name" value="Single-stranded right-handed beta-helix, Pectin lyase-like"/>
    <property type="match status" value="1"/>
</dbReference>
<evidence type="ECO:0000313" key="12">
    <source>
        <dbReference type="Proteomes" id="UP001457282"/>
    </source>
</evidence>
<dbReference type="InterPro" id="IPR011050">
    <property type="entry name" value="Pectin_lyase_fold/virulence"/>
</dbReference>
<keyword evidence="5 9" id="KW-0378">Hydrolase</keyword>
<evidence type="ECO:0000256" key="6">
    <source>
        <dbReference type="ARBA" id="ARBA00023295"/>
    </source>
</evidence>
<accession>A0AAW1XBV3</accession>
<dbReference type="InterPro" id="IPR006626">
    <property type="entry name" value="PbH1"/>
</dbReference>
<dbReference type="PROSITE" id="PS00502">
    <property type="entry name" value="POLYGALACTURONASE"/>
    <property type="match status" value="1"/>
</dbReference>
<feature type="chain" id="PRO_5043867301" evidence="10">
    <location>
        <begin position="28"/>
        <end position="431"/>
    </location>
</feature>
<dbReference type="FunFam" id="2.160.20.10:FF:000004">
    <property type="entry name" value="Pectin lyase-like superfamily protein"/>
    <property type="match status" value="1"/>
</dbReference>
<comment type="caution">
    <text evidence="11">The sequence shown here is derived from an EMBL/GenBank/DDBJ whole genome shotgun (WGS) entry which is preliminary data.</text>
</comment>
<dbReference type="EMBL" id="JBEDUW010000004">
    <property type="protein sequence ID" value="KAK9933850.1"/>
    <property type="molecule type" value="Genomic_DNA"/>
</dbReference>
<dbReference type="GO" id="GO:0071555">
    <property type="term" value="P:cell wall organization"/>
    <property type="evidence" value="ECO:0007669"/>
    <property type="project" value="UniProtKB-KW"/>
</dbReference>
<keyword evidence="12" id="KW-1185">Reference proteome</keyword>
<dbReference type="InterPro" id="IPR012334">
    <property type="entry name" value="Pectin_lyas_fold"/>
</dbReference>
<evidence type="ECO:0000256" key="9">
    <source>
        <dbReference type="RuleBase" id="RU361169"/>
    </source>
</evidence>
<dbReference type="SUPFAM" id="SSF51126">
    <property type="entry name" value="Pectin lyase-like"/>
    <property type="match status" value="1"/>
</dbReference>
<keyword evidence="10" id="KW-0732">Signal</keyword>
<keyword evidence="6 9" id="KW-0326">Glycosidase</keyword>
<evidence type="ECO:0000256" key="2">
    <source>
        <dbReference type="ARBA" id="ARBA00008834"/>
    </source>
</evidence>
<evidence type="ECO:0000256" key="7">
    <source>
        <dbReference type="ARBA" id="ARBA00023316"/>
    </source>
</evidence>
<evidence type="ECO:0000256" key="3">
    <source>
        <dbReference type="ARBA" id="ARBA00022512"/>
    </source>
</evidence>
<evidence type="ECO:0000313" key="11">
    <source>
        <dbReference type="EMBL" id="KAK9933850.1"/>
    </source>
</evidence>
<feature type="active site" evidence="8">
    <location>
        <position position="277"/>
    </location>
</feature>
<evidence type="ECO:0000256" key="10">
    <source>
        <dbReference type="SAM" id="SignalP"/>
    </source>
</evidence>
<feature type="signal peptide" evidence="10">
    <location>
        <begin position="1"/>
        <end position="27"/>
    </location>
</feature>
<dbReference type="AlphaFoldDB" id="A0AAW1XBV3"/>
<protein>
    <submittedName>
        <fullName evidence="11">Uncharacterized protein</fullName>
    </submittedName>
</protein>
<proteinExistence type="inferred from homology"/>
<dbReference type="Pfam" id="PF00295">
    <property type="entry name" value="Glyco_hydro_28"/>
    <property type="match status" value="1"/>
</dbReference>
<reference evidence="11 12" key="1">
    <citation type="journal article" date="2023" name="G3 (Bethesda)">
        <title>A chromosome-length genome assembly and annotation of blackberry (Rubus argutus, cv. 'Hillquist').</title>
        <authorList>
            <person name="Bruna T."/>
            <person name="Aryal R."/>
            <person name="Dudchenko O."/>
            <person name="Sargent D.J."/>
            <person name="Mead D."/>
            <person name="Buti M."/>
            <person name="Cavallini A."/>
            <person name="Hytonen T."/>
            <person name="Andres J."/>
            <person name="Pham M."/>
            <person name="Weisz D."/>
            <person name="Mascagni F."/>
            <person name="Usai G."/>
            <person name="Natali L."/>
            <person name="Bassil N."/>
            <person name="Fernandez G.E."/>
            <person name="Lomsadze A."/>
            <person name="Armour M."/>
            <person name="Olukolu B."/>
            <person name="Poorten T."/>
            <person name="Britton C."/>
            <person name="Davik J."/>
            <person name="Ashrafi H."/>
            <person name="Aiden E.L."/>
            <person name="Borodovsky M."/>
            <person name="Worthington M."/>
        </authorList>
    </citation>
    <scope>NUCLEOTIDE SEQUENCE [LARGE SCALE GENOMIC DNA]</scope>
    <source>
        <strain evidence="11">PI 553951</strain>
    </source>
</reference>
<evidence type="ECO:0000256" key="8">
    <source>
        <dbReference type="PROSITE-ProRule" id="PRU10052"/>
    </source>
</evidence>
<keyword evidence="7" id="KW-0961">Cell wall biogenesis/degradation</keyword>
<dbReference type="GO" id="GO:0004650">
    <property type="term" value="F:polygalacturonase activity"/>
    <property type="evidence" value="ECO:0007669"/>
    <property type="project" value="InterPro"/>
</dbReference>
<dbReference type="Proteomes" id="UP001457282">
    <property type="component" value="Unassembled WGS sequence"/>
</dbReference>
<evidence type="ECO:0000256" key="4">
    <source>
        <dbReference type="ARBA" id="ARBA00022525"/>
    </source>
</evidence>
<evidence type="ECO:0000256" key="1">
    <source>
        <dbReference type="ARBA" id="ARBA00004191"/>
    </source>
</evidence>
<evidence type="ECO:0000256" key="5">
    <source>
        <dbReference type="ARBA" id="ARBA00022801"/>
    </source>
</evidence>
<dbReference type="InterPro" id="IPR000743">
    <property type="entry name" value="Glyco_hydro_28"/>
</dbReference>
<organism evidence="11 12">
    <name type="scientific">Rubus argutus</name>
    <name type="common">Southern blackberry</name>
    <dbReference type="NCBI Taxonomy" id="59490"/>
    <lineage>
        <taxon>Eukaryota</taxon>
        <taxon>Viridiplantae</taxon>
        <taxon>Streptophyta</taxon>
        <taxon>Embryophyta</taxon>
        <taxon>Tracheophyta</taxon>
        <taxon>Spermatophyta</taxon>
        <taxon>Magnoliopsida</taxon>
        <taxon>eudicotyledons</taxon>
        <taxon>Gunneridae</taxon>
        <taxon>Pentapetalae</taxon>
        <taxon>rosids</taxon>
        <taxon>fabids</taxon>
        <taxon>Rosales</taxon>
        <taxon>Rosaceae</taxon>
        <taxon>Rosoideae</taxon>
        <taxon>Rosoideae incertae sedis</taxon>
        <taxon>Rubus</taxon>
    </lineage>
</organism>
<comment type="similarity">
    <text evidence="2 9">Belongs to the glycosyl hydrolase 28 family.</text>
</comment>
<dbReference type="PANTHER" id="PTHR31375">
    <property type="match status" value="1"/>
</dbReference>
<dbReference type="GO" id="GO:0005975">
    <property type="term" value="P:carbohydrate metabolic process"/>
    <property type="evidence" value="ECO:0007669"/>
    <property type="project" value="InterPro"/>
</dbReference>
<keyword evidence="3" id="KW-0134">Cell wall</keyword>
<gene>
    <name evidence="11" type="ORF">M0R45_021024</name>
</gene>
<comment type="subcellular location">
    <subcellularLocation>
        <location evidence="1">Secreted</location>
        <location evidence="1">Cell wall</location>
    </subcellularLocation>
</comment>
<keyword evidence="4" id="KW-0964">Secreted</keyword>
<name>A0AAW1XBV3_RUBAR</name>
<dbReference type="SMART" id="SM00710">
    <property type="entry name" value="PbH1"/>
    <property type="match status" value="4"/>
</dbReference>